<protein>
    <submittedName>
        <fullName evidence="7">ABC transporter permease</fullName>
    </submittedName>
</protein>
<evidence type="ECO:0000256" key="1">
    <source>
        <dbReference type="ARBA" id="ARBA00004141"/>
    </source>
</evidence>
<gene>
    <name evidence="7" type="ORF">WJX68_02165</name>
</gene>
<evidence type="ECO:0000256" key="2">
    <source>
        <dbReference type="ARBA" id="ARBA00022692"/>
    </source>
</evidence>
<feature type="transmembrane region" description="Helical" evidence="5">
    <location>
        <begin position="331"/>
        <end position="350"/>
    </location>
</feature>
<evidence type="ECO:0000256" key="3">
    <source>
        <dbReference type="ARBA" id="ARBA00022989"/>
    </source>
</evidence>
<keyword evidence="3 5" id="KW-1133">Transmembrane helix</keyword>
<comment type="caution">
    <text evidence="7">The sequence shown here is derived from an EMBL/GenBank/DDBJ whole genome shotgun (WGS) entry which is preliminary data.</text>
</comment>
<evidence type="ECO:0000313" key="8">
    <source>
        <dbReference type="Proteomes" id="UP001364211"/>
    </source>
</evidence>
<evidence type="ECO:0000259" key="6">
    <source>
        <dbReference type="Pfam" id="PF12698"/>
    </source>
</evidence>
<reference evidence="7 8" key="1">
    <citation type="submission" date="2024-03" db="EMBL/GenBank/DDBJ databases">
        <title>Draft genome sequence of Pseudonocardia sp. DW16-2.</title>
        <authorList>
            <person name="Duangmal K."/>
        </authorList>
    </citation>
    <scope>NUCLEOTIDE SEQUENCE [LARGE SCALE GENOMIC DNA]</scope>
    <source>
        <strain evidence="7 8">DW16-2</strain>
    </source>
</reference>
<dbReference type="InterPro" id="IPR013525">
    <property type="entry name" value="ABC2_TM"/>
</dbReference>
<dbReference type="EMBL" id="JBBJUP010000001">
    <property type="protein sequence ID" value="MEJ8277724.1"/>
    <property type="molecule type" value="Genomic_DNA"/>
</dbReference>
<evidence type="ECO:0000313" key="7">
    <source>
        <dbReference type="EMBL" id="MEJ8277724.1"/>
    </source>
</evidence>
<feature type="transmembrane region" description="Helical" evidence="5">
    <location>
        <begin position="231"/>
        <end position="252"/>
    </location>
</feature>
<feature type="transmembrane region" description="Helical" evidence="5">
    <location>
        <begin position="362"/>
        <end position="381"/>
    </location>
</feature>
<dbReference type="Pfam" id="PF12698">
    <property type="entry name" value="ABC2_membrane_3"/>
    <property type="match status" value="1"/>
</dbReference>
<keyword evidence="4 5" id="KW-0472">Membrane</keyword>
<accession>A0ABU8T189</accession>
<feature type="transmembrane region" description="Helical" evidence="5">
    <location>
        <begin position="306"/>
        <end position="325"/>
    </location>
</feature>
<proteinExistence type="predicted"/>
<dbReference type="PANTHER" id="PTHR43471">
    <property type="entry name" value="ABC TRANSPORTER PERMEASE"/>
    <property type="match status" value="1"/>
</dbReference>
<dbReference type="PANTHER" id="PTHR43471:SF3">
    <property type="entry name" value="ABC TRANSPORTER PERMEASE PROTEIN NATB"/>
    <property type="match status" value="1"/>
</dbReference>
<evidence type="ECO:0000256" key="4">
    <source>
        <dbReference type="ARBA" id="ARBA00023136"/>
    </source>
</evidence>
<name>A0ABU8T189_9PSEU</name>
<feature type="transmembrane region" description="Helical" evidence="5">
    <location>
        <begin position="185"/>
        <end position="210"/>
    </location>
</feature>
<evidence type="ECO:0000256" key="5">
    <source>
        <dbReference type="SAM" id="Phobius"/>
    </source>
</evidence>
<dbReference type="RefSeq" id="WP_340285838.1">
    <property type="nucleotide sequence ID" value="NZ_JBBJUP010000001.1"/>
</dbReference>
<keyword evidence="8" id="KW-1185">Reference proteome</keyword>
<sequence>MSVPAPATLPGPRAVALVARREFRVQVHKRSFWISNAIVLLVVVGGMVGYALFGGSGDDRPSVGVAGDPSLAAAVGTASQRLGVPVEVRPLASAAAGRDAVAAGDLDVALGPAPGAPAGAVAVVDSQVAAPLRTVLDTALADRATAAALAAAGVDPGLPGAAAASATLTVDALDPADPEAGQRTALSFVVLIVMFMQIVGFGVAVAMGVVEEKSSRVVELLLSTIRPLHLLWGKVIGIGAVGLLQLLLYGVAGIGAGLATGLLTVTGTALGVFAATLGWFVLGYAFFAVLYAAAGSLVSRQEDVNSTTGPLMMIMFALYGVAFWYLSSPDATAVTVLAWIPPFPAMLMPLKVADGSATAGQVAGTAALMLVAVAALAWAGARVYERSVLRIGATVPWREALSRS</sequence>
<organism evidence="7 8">
    <name type="scientific">Pseudonocardia spirodelae</name>
    <dbReference type="NCBI Taxonomy" id="3133431"/>
    <lineage>
        <taxon>Bacteria</taxon>
        <taxon>Bacillati</taxon>
        <taxon>Actinomycetota</taxon>
        <taxon>Actinomycetes</taxon>
        <taxon>Pseudonocardiales</taxon>
        <taxon>Pseudonocardiaceae</taxon>
        <taxon>Pseudonocardia</taxon>
    </lineage>
</organism>
<feature type="transmembrane region" description="Helical" evidence="5">
    <location>
        <begin position="272"/>
        <end position="294"/>
    </location>
</feature>
<comment type="subcellular location">
    <subcellularLocation>
        <location evidence="1">Membrane</location>
        <topology evidence="1">Multi-pass membrane protein</topology>
    </subcellularLocation>
</comment>
<feature type="domain" description="ABC-2 type transporter transmembrane" evidence="6">
    <location>
        <begin position="31"/>
        <end position="380"/>
    </location>
</feature>
<feature type="transmembrane region" description="Helical" evidence="5">
    <location>
        <begin position="31"/>
        <end position="53"/>
    </location>
</feature>
<dbReference type="Proteomes" id="UP001364211">
    <property type="component" value="Unassembled WGS sequence"/>
</dbReference>
<keyword evidence="2 5" id="KW-0812">Transmembrane</keyword>